<feature type="transmembrane region" description="Helical" evidence="1">
    <location>
        <begin position="48"/>
        <end position="66"/>
    </location>
</feature>
<accession>A0A285RVD5</accession>
<sequence>MKEDSFKRFVTIYFEVLAVLSVVLYILLHSVPKKLELREFIYMDLYELVLFMWILGIGFLCIYILRHKATKKSEGFNALENLFIIMGAVIGGLIFVVWMYLVALGTEVNPEKGIETSHSDGIITVKKWDFLDPEDVRYVQYESERIIYRRRID</sequence>
<name>A0A285RVD5_9FIRM</name>
<feature type="transmembrane region" description="Helical" evidence="1">
    <location>
        <begin position="78"/>
        <end position="101"/>
    </location>
</feature>
<keyword evidence="1" id="KW-1133">Transmembrane helix</keyword>
<evidence type="ECO:0000313" key="3">
    <source>
        <dbReference type="Proteomes" id="UP000219563"/>
    </source>
</evidence>
<organism evidence="2 3">
    <name type="scientific">Pseudobutyrivibrio ruminis DSM 9787</name>
    <dbReference type="NCBI Taxonomy" id="1123011"/>
    <lineage>
        <taxon>Bacteria</taxon>
        <taxon>Bacillati</taxon>
        <taxon>Bacillota</taxon>
        <taxon>Clostridia</taxon>
        <taxon>Lachnospirales</taxon>
        <taxon>Lachnospiraceae</taxon>
        <taxon>Pseudobutyrivibrio</taxon>
    </lineage>
</organism>
<dbReference type="Proteomes" id="UP000219563">
    <property type="component" value="Unassembled WGS sequence"/>
</dbReference>
<proteinExistence type="predicted"/>
<feature type="transmembrane region" description="Helical" evidence="1">
    <location>
        <begin position="12"/>
        <end position="28"/>
    </location>
</feature>
<keyword evidence="1" id="KW-0812">Transmembrane</keyword>
<keyword evidence="1" id="KW-0472">Membrane</keyword>
<dbReference type="RefSeq" id="WP_097075930.1">
    <property type="nucleotide sequence ID" value="NZ_OBMR01000004.1"/>
</dbReference>
<evidence type="ECO:0000256" key="1">
    <source>
        <dbReference type="SAM" id="Phobius"/>
    </source>
</evidence>
<dbReference type="EMBL" id="OBMR01000004">
    <property type="protein sequence ID" value="SOB98232.1"/>
    <property type="molecule type" value="Genomic_DNA"/>
</dbReference>
<evidence type="ECO:0000313" key="2">
    <source>
        <dbReference type="EMBL" id="SOB98232.1"/>
    </source>
</evidence>
<gene>
    <name evidence="2" type="ORF">SAMN02910411_1357</name>
</gene>
<reference evidence="2 3" key="1">
    <citation type="submission" date="2017-08" db="EMBL/GenBank/DDBJ databases">
        <authorList>
            <person name="de Groot N.N."/>
        </authorList>
    </citation>
    <scope>NUCLEOTIDE SEQUENCE [LARGE SCALE GENOMIC DNA]</scope>
    <source>
        <strain evidence="2 3">DSM 9787</strain>
    </source>
</reference>
<protein>
    <submittedName>
        <fullName evidence="2">Uncharacterized protein</fullName>
    </submittedName>
</protein>
<dbReference type="AlphaFoldDB" id="A0A285RVD5"/>